<evidence type="ECO:0000259" key="3">
    <source>
        <dbReference type="Pfam" id="PF07683"/>
    </source>
</evidence>
<protein>
    <submittedName>
        <fullName evidence="4">GTP-binding protein</fullName>
    </submittedName>
</protein>
<comment type="caution">
    <text evidence="4">The sequence shown here is derived from an EMBL/GenBank/DDBJ whole genome shotgun (WGS) entry which is preliminary data.</text>
</comment>
<dbReference type="SUPFAM" id="SSF90002">
    <property type="entry name" value="Hypothetical protein YjiA, C-terminal domain"/>
    <property type="match status" value="1"/>
</dbReference>
<proteinExistence type="predicted"/>
<sequence length="69" mass="7876">MKGVGHKADEQKRIIVQAVGARVDMDYGGSWKENEDRRNTMVFIGKDIDSLHIDQLLNELLYINTDKVS</sequence>
<reference evidence="4 5" key="1">
    <citation type="submission" date="2020-08" db="EMBL/GenBank/DDBJ databases">
        <title>Sphingobacterium sp. DN00404 isolated from aquaculture water.</title>
        <authorList>
            <person name="Zhang M."/>
        </authorList>
    </citation>
    <scope>NUCLEOTIDE SEQUENCE [LARGE SCALE GENOMIC DNA]</scope>
    <source>
        <strain evidence="4 5">DN00404</strain>
    </source>
</reference>
<dbReference type="InterPro" id="IPR036627">
    <property type="entry name" value="CobW-likC_sf"/>
</dbReference>
<gene>
    <name evidence="4" type="ORF">H8B06_09225</name>
</gene>
<dbReference type="InterPro" id="IPR011629">
    <property type="entry name" value="CobW-like_C"/>
</dbReference>
<name>A0ABR7YNV1_9SPHI</name>
<keyword evidence="5" id="KW-1185">Reference proteome</keyword>
<dbReference type="Proteomes" id="UP000602759">
    <property type="component" value="Unassembled WGS sequence"/>
</dbReference>
<evidence type="ECO:0000313" key="5">
    <source>
        <dbReference type="Proteomes" id="UP000602759"/>
    </source>
</evidence>
<keyword evidence="2" id="KW-0143">Chaperone</keyword>
<evidence type="ECO:0000313" key="4">
    <source>
        <dbReference type="EMBL" id="MBD1433005.1"/>
    </source>
</evidence>
<dbReference type="EMBL" id="JACOIK010000005">
    <property type="protein sequence ID" value="MBD1433005.1"/>
    <property type="molecule type" value="Genomic_DNA"/>
</dbReference>
<dbReference type="Gene3D" id="3.30.1220.10">
    <property type="entry name" value="CobW-like, C-terminal domain"/>
    <property type="match status" value="1"/>
</dbReference>
<evidence type="ECO:0000256" key="1">
    <source>
        <dbReference type="ARBA" id="ARBA00022741"/>
    </source>
</evidence>
<accession>A0ABR7YNV1</accession>
<feature type="domain" description="CobW C-terminal" evidence="3">
    <location>
        <begin position="1"/>
        <end position="60"/>
    </location>
</feature>
<dbReference type="Pfam" id="PF07683">
    <property type="entry name" value="CobW_C"/>
    <property type="match status" value="1"/>
</dbReference>
<keyword evidence="1" id="KW-0547">Nucleotide-binding</keyword>
<organism evidence="4 5">
    <name type="scientific">Sphingobacterium micropteri</name>
    <dbReference type="NCBI Taxonomy" id="2763501"/>
    <lineage>
        <taxon>Bacteria</taxon>
        <taxon>Pseudomonadati</taxon>
        <taxon>Bacteroidota</taxon>
        <taxon>Sphingobacteriia</taxon>
        <taxon>Sphingobacteriales</taxon>
        <taxon>Sphingobacteriaceae</taxon>
        <taxon>Sphingobacterium</taxon>
    </lineage>
</organism>
<evidence type="ECO:0000256" key="2">
    <source>
        <dbReference type="ARBA" id="ARBA00023186"/>
    </source>
</evidence>